<dbReference type="OrthoDB" id="2350934at2759"/>
<name>A0A6A6PLR9_9PEZI</name>
<dbReference type="InterPro" id="IPR001005">
    <property type="entry name" value="SANT/Myb"/>
</dbReference>
<organism evidence="2 3">
    <name type="scientific">Neohortaea acidophila</name>
    <dbReference type="NCBI Taxonomy" id="245834"/>
    <lineage>
        <taxon>Eukaryota</taxon>
        <taxon>Fungi</taxon>
        <taxon>Dikarya</taxon>
        <taxon>Ascomycota</taxon>
        <taxon>Pezizomycotina</taxon>
        <taxon>Dothideomycetes</taxon>
        <taxon>Dothideomycetidae</taxon>
        <taxon>Mycosphaerellales</taxon>
        <taxon>Teratosphaeriaceae</taxon>
        <taxon>Neohortaea</taxon>
    </lineage>
</organism>
<dbReference type="RefSeq" id="XP_033587549.1">
    <property type="nucleotide sequence ID" value="XM_033737396.1"/>
</dbReference>
<evidence type="ECO:0000313" key="2">
    <source>
        <dbReference type="EMBL" id="KAF2480979.1"/>
    </source>
</evidence>
<dbReference type="GO" id="GO:0000981">
    <property type="term" value="F:DNA-binding transcription factor activity, RNA polymerase II-specific"/>
    <property type="evidence" value="ECO:0007669"/>
    <property type="project" value="TreeGrafter"/>
</dbReference>
<accession>A0A6A6PLR9</accession>
<gene>
    <name evidence="2" type="ORF">BDY17DRAFT_325705</name>
</gene>
<dbReference type="InterPro" id="IPR009057">
    <property type="entry name" value="Homeodomain-like_sf"/>
</dbReference>
<evidence type="ECO:0000259" key="1">
    <source>
        <dbReference type="PROSITE" id="PS50090"/>
    </source>
</evidence>
<evidence type="ECO:0000313" key="3">
    <source>
        <dbReference type="Proteomes" id="UP000799767"/>
    </source>
</evidence>
<dbReference type="AlphaFoldDB" id="A0A6A6PLR9"/>
<dbReference type="EMBL" id="MU001638">
    <property type="protein sequence ID" value="KAF2480979.1"/>
    <property type="molecule type" value="Genomic_DNA"/>
</dbReference>
<dbReference type="CDD" id="cd00167">
    <property type="entry name" value="SANT"/>
    <property type="match status" value="1"/>
</dbReference>
<dbReference type="Proteomes" id="UP000799767">
    <property type="component" value="Unassembled WGS sequence"/>
</dbReference>
<dbReference type="PANTHER" id="PTHR45614:SF51">
    <property type="entry name" value="MYB-LIKE DNA-BINDING PROTEIN BAS1"/>
    <property type="match status" value="1"/>
</dbReference>
<dbReference type="PANTHER" id="PTHR45614">
    <property type="entry name" value="MYB PROTEIN-RELATED"/>
    <property type="match status" value="1"/>
</dbReference>
<keyword evidence="3" id="KW-1185">Reference proteome</keyword>
<feature type="domain" description="Myb-like" evidence="1">
    <location>
        <begin position="45"/>
        <end position="88"/>
    </location>
</feature>
<reference evidence="2" key="1">
    <citation type="journal article" date="2020" name="Stud. Mycol.">
        <title>101 Dothideomycetes genomes: a test case for predicting lifestyles and emergence of pathogens.</title>
        <authorList>
            <person name="Haridas S."/>
            <person name="Albert R."/>
            <person name="Binder M."/>
            <person name="Bloem J."/>
            <person name="Labutti K."/>
            <person name="Salamov A."/>
            <person name="Andreopoulos B."/>
            <person name="Baker S."/>
            <person name="Barry K."/>
            <person name="Bills G."/>
            <person name="Bluhm B."/>
            <person name="Cannon C."/>
            <person name="Castanera R."/>
            <person name="Culley D."/>
            <person name="Daum C."/>
            <person name="Ezra D."/>
            <person name="Gonzalez J."/>
            <person name="Henrissat B."/>
            <person name="Kuo A."/>
            <person name="Liang C."/>
            <person name="Lipzen A."/>
            <person name="Lutzoni F."/>
            <person name="Magnuson J."/>
            <person name="Mondo S."/>
            <person name="Nolan M."/>
            <person name="Ohm R."/>
            <person name="Pangilinan J."/>
            <person name="Park H.-J."/>
            <person name="Ramirez L."/>
            <person name="Alfaro M."/>
            <person name="Sun H."/>
            <person name="Tritt A."/>
            <person name="Yoshinaga Y."/>
            <person name="Zwiers L.-H."/>
            <person name="Turgeon B."/>
            <person name="Goodwin S."/>
            <person name="Spatafora J."/>
            <person name="Crous P."/>
            <person name="Grigoriev I."/>
        </authorList>
    </citation>
    <scope>NUCLEOTIDE SEQUENCE</scope>
    <source>
        <strain evidence="2">CBS 113389</strain>
    </source>
</reference>
<dbReference type="GO" id="GO:0005634">
    <property type="term" value="C:nucleus"/>
    <property type="evidence" value="ECO:0007669"/>
    <property type="project" value="TreeGrafter"/>
</dbReference>
<dbReference type="SMART" id="SM00717">
    <property type="entry name" value="SANT"/>
    <property type="match status" value="4"/>
</dbReference>
<dbReference type="SUPFAM" id="SSF46689">
    <property type="entry name" value="Homeodomain-like"/>
    <property type="match status" value="1"/>
</dbReference>
<dbReference type="GO" id="GO:0000978">
    <property type="term" value="F:RNA polymerase II cis-regulatory region sequence-specific DNA binding"/>
    <property type="evidence" value="ECO:0007669"/>
    <property type="project" value="TreeGrafter"/>
</dbReference>
<dbReference type="PROSITE" id="PS50090">
    <property type="entry name" value="MYB_LIKE"/>
    <property type="match status" value="1"/>
</dbReference>
<protein>
    <recommendedName>
        <fullName evidence="1">Myb-like domain-containing protein</fullName>
    </recommendedName>
</protein>
<sequence>MFPCFHGSLENVLHRRDTYLGLYALLRPARRQLTYTNRKLAIGQPWTREEDAILTHLRSQHQSWEDILPSLPSRDTTAALQLRWGKIAPRDEHGRLLQPFVSRFSPEDDDRLRELRQKRMKYDVISPNMPSPKGTTALKDRYRTALQPRMKLGQESKGFQRWTPTEVARLLHLRGVKHMPWGQIAAELRRSARSVQSLYEARTRGRKDRPTVPRFGGWTSAEDEQLIRLWRQLLPDRSIAIHFPERTFSAVRQRLFTLRKKLGLKPRQRQHHQA</sequence>
<dbReference type="GeneID" id="54478398"/>
<dbReference type="InterPro" id="IPR050560">
    <property type="entry name" value="MYB_TF"/>
</dbReference>
<proteinExistence type="predicted"/>